<dbReference type="Proteomes" id="UP001499924">
    <property type="component" value="Unassembled WGS sequence"/>
</dbReference>
<feature type="transmembrane region" description="Helical" evidence="1">
    <location>
        <begin position="73"/>
        <end position="98"/>
    </location>
</feature>
<evidence type="ECO:0000313" key="3">
    <source>
        <dbReference type="Proteomes" id="UP001499924"/>
    </source>
</evidence>
<name>A0ABP6PKT2_9ACTN</name>
<feature type="transmembrane region" description="Helical" evidence="1">
    <location>
        <begin position="206"/>
        <end position="226"/>
    </location>
</feature>
<feature type="transmembrane region" description="Helical" evidence="1">
    <location>
        <begin position="110"/>
        <end position="132"/>
    </location>
</feature>
<evidence type="ECO:0000256" key="1">
    <source>
        <dbReference type="SAM" id="Phobius"/>
    </source>
</evidence>
<keyword evidence="1" id="KW-1133">Transmembrane helix</keyword>
<evidence type="ECO:0008006" key="4">
    <source>
        <dbReference type="Google" id="ProtNLM"/>
    </source>
</evidence>
<proteinExistence type="predicted"/>
<protein>
    <recommendedName>
        <fullName evidence="4">Sec-independent protein translocase protein TatC</fullName>
    </recommendedName>
</protein>
<gene>
    <name evidence="2" type="ORF">GCM10010531_40190</name>
</gene>
<keyword evidence="3" id="KW-1185">Reference proteome</keyword>
<keyword evidence="1" id="KW-0472">Membrane</keyword>
<dbReference type="RefSeq" id="WP_344690847.1">
    <property type="nucleotide sequence ID" value="NZ_BAAAVV010000014.1"/>
</dbReference>
<accession>A0ABP6PKT2</accession>
<organism evidence="2 3">
    <name type="scientific">Blastococcus jejuensis</name>
    <dbReference type="NCBI Taxonomy" id="351224"/>
    <lineage>
        <taxon>Bacteria</taxon>
        <taxon>Bacillati</taxon>
        <taxon>Actinomycetota</taxon>
        <taxon>Actinomycetes</taxon>
        <taxon>Geodermatophilales</taxon>
        <taxon>Geodermatophilaceae</taxon>
        <taxon>Blastococcus</taxon>
    </lineage>
</organism>
<keyword evidence="1" id="KW-0812">Transmembrane</keyword>
<evidence type="ECO:0000313" key="2">
    <source>
        <dbReference type="EMBL" id="GAA3181896.1"/>
    </source>
</evidence>
<dbReference type="EMBL" id="BAAAVV010000014">
    <property type="protein sequence ID" value="GAA3181896.1"/>
    <property type="molecule type" value="Genomic_DNA"/>
</dbReference>
<feature type="transmembrane region" description="Helical" evidence="1">
    <location>
        <begin position="152"/>
        <end position="175"/>
    </location>
</feature>
<feature type="transmembrane region" description="Helical" evidence="1">
    <location>
        <begin position="182"/>
        <end position="200"/>
    </location>
</feature>
<comment type="caution">
    <text evidence="2">The sequence shown here is derived from an EMBL/GenBank/DDBJ whole genome shotgun (WGS) entry which is preliminary data.</text>
</comment>
<reference evidence="3" key="1">
    <citation type="journal article" date="2019" name="Int. J. Syst. Evol. Microbiol.">
        <title>The Global Catalogue of Microorganisms (GCM) 10K type strain sequencing project: providing services to taxonomists for standard genome sequencing and annotation.</title>
        <authorList>
            <consortium name="The Broad Institute Genomics Platform"/>
            <consortium name="The Broad Institute Genome Sequencing Center for Infectious Disease"/>
            <person name="Wu L."/>
            <person name="Ma J."/>
        </authorList>
    </citation>
    <scope>NUCLEOTIDE SEQUENCE [LARGE SCALE GENOMIC DNA]</scope>
    <source>
        <strain evidence="3">JCM 15614</strain>
    </source>
</reference>
<sequence length="237" mass="24149">MKTVSRDDATGVPGFLAFVASRTDPEEPPMRRLTVLSLIAAPALLLTSELVSPDLSDNGTESLAVVAAQPGRLSAWIWLGIASAVLFVPAVTGVARLLRRRGGVAGGVGAALAVVGAFGYAVHQGLFLQLPALVEGDPAEMAALYERQGESAAVAVVTFLLFLGPLMIGLLLLGIGLHRSGVAPLWPAVAIALAVLPSAVPLPVDVAFAPFVLLIAGMAGWAAAVLRGPRAGELVAA</sequence>